<comment type="similarity">
    <text evidence="3">Belongs to the glycosyltransferase 29 family.</text>
</comment>
<evidence type="ECO:0000256" key="13">
    <source>
        <dbReference type="ARBA" id="ARBA00036348"/>
    </source>
</evidence>
<evidence type="ECO:0000256" key="15">
    <source>
        <dbReference type="ARBA" id="ARBA00050664"/>
    </source>
</evidence>
<comment type="catalytic activity">
    <reaction evidence="13">
        <text>a beta-D-galactosyl-(1-&gt;3)-N-acetyl-alpha-D-galactosaminyl derivative + CMP-N-acetyl-beta-neuraminate = a beta-D-galactosyl-(1-&gt;3)-[N-acetyl-alpha-neuraminyl-(2-&gt;6)]-N-acetyl-alpha-D-galactosaminyl derivative + CMP + H(+)</text>
        <dbReference type="Rhea" id="RHEA:11136"/>
        <dbReference type="ChEBI" id="CHEBI:15378"/>
        <dbReference type="ChEBI" id="CHEBI:57812"/>
        <dbReference type="ChEBI" id="CHEBI:60377"/>
        <dbReference type="ChEBI" id="CHEBI:133470"/>
        <dbReference type="ChEBI" id="CHEBI:140764"/>
        <dbReference type="EC" id="2.4.3.3"/>
    </reaction>
    <physiologicalReaction direction="left-to-right" evidence="13">
        <dbReference type="Rhea" id="RHEA:11137"/>
    </physiologicalReaction>
</comment>
<evidence type="ECO:0000313" key="19">
    <source>
        <dbReference type="Proteomes" id="UP001460270"/>
    </source>
</evidence>
<dbReference type="GO" id="GO:0001665">
    <property type="term" value="F:alpha-N-acetylgalactosaminide alpha-2,6-sialyltransferase activity"/>
    <property type="evidence" value="ECO:0007669"/>
    <property type="project" value="UniProtKB-EC"/>
</dbReference>
<comment type="catalytic activity">
    <reaction evidence="16">
        <text>a 3-O-[N-acetyl-alpha-D-galactosaminyl]-L-threonyl-[protein] + CMP-N-acetyl-beta-neuraminate = a 3-O-[N-acetyl-alpha-neuraminosyl-(2-&gt;6)-N-acetyl-alpha-D-galactosaminyl]-L-threonyl-[protein] + CMP + H(+)</text>
        <dbReference type="Rhea" id="RHEA:81643"/>
        <dbReference type="Rhea" id="RHEA-COMP:11689"/>
        <dbReference type="Rhea" id="RHEA-COMP:19720"/>
        <dbReference type="ChEBI" id="CHEBI:15378"/>
        <dbReference type="ChEBI" id="CHEBI:57812"/>
        <dbReference type="ChEBI" id="CHEBI:60377"/>
        <dbReference type="ChEBI" id="CHEBI:87075"/>
        <dbReference type="ChEBI" id="CHEBI:231970"/>
    </reaction>
    <physiologicalReaction direction="left-to-right" evidence="16">
        <dbReference type="Rhea" id="RHEA:81644"/>
    </physiologicalReaction>
</comment>
<evidence type="ECO:0000256" key="11">
    <source>
        <dbReference type="ARBA" id="ARBA00023157"/>
    </source>
</evidence>
<dbReference type="InterPro" id="IPR001675">
    <property type="entry name" value="Glyco_trans_29"/>
</dbReference>
<comment type="catalytic activity">
    <reaction evidence="15">
        <text>a 3-O-[N-acetyl-alpha-neuraminyl-(2-&gt;3)-beta-D-galactosyl-(1-&gt;3)-N-acetyl-alpha-D-galactosaminyl]-L-threonyl-[protein] + CMP-N-acetyl-beta-neuraminate = a 3-O-{alpha-Neu5Ac-(2-&gt;3)-beta-D-Gal-(1-&gt;3)-[alpha-Neu5Ac-(2-&gt;6)]-alpha-D-GalNAc}-L-threonyl-[protein] + CMP + H(+)</text>
        <dbReference type="Rhea" id="RHEA:81659"/>
        <dbReference type="Rhea" id="RHEA-COMP:14417"/>
        <dbReference type="Rhea" id="RHEA-COMP:16763"/>
        <dbReference type="ChEBI" id="CHEBI:15378"/>
        <dbReference type="ChEBI" id="CHEBI:57812"/>
        <dbReference type="ChEBI" id="CHEBI:60377"/>
        <dbReference type="ChEBI" id="CHEBI:139598"/>
        <dbReference type="ChEBI" id="CHEBI:156398"/>
    </reaction>
    <physiologicalReaction direction="left-to-right" evidence="15">
        <dbReference type="Rhea" id="RHEA:81660"/>
    </physiologicalReaction>
</comment>
<name>A0AAW0P6N8_9GOBI</name>
<evidence type="ECO:0000256" key="9">
    <source>
        <dbReference type="ARBA" id="ARBA00023034"/>
    </source>
</evidence>
<dbReference type="Gene3D" id="3.90.1480.20">
    <property type="entry name" value="Glycosyl transferase family 29"/>
    <property type="match status" value="1"/>
</dbReference>
<sequence length="138" mass="16277">MDHTKADAPGLNTRVSSMSLDTTSAPGLPAIRQKQVSKVLDSEFWTLGHRQTHERSFMVFLALQLCDKVDAYGFITDQHKKYSNYYYERGANTHMVFYANHNYDMEREMWRKLHDLGIINLYLENRKSLKRTTRKRKT</sequence>
<dbReference type="GO" id="GO:0000139">
    <property type="term" value="C:Golgi membrane"/>
    <property type="evidence" value="ECO:0007669"/>
    <property type="project" value="UniProtKB-SubCell"/>
</dbReference>
<evidence type="ECO:0000313" key="18">
    <source>
        <dbReference type="EMBL" id="KAK7918848.1"/>
    </source>
</evidence>
<evidence type="ECO:0000256" key="4">
    <source>
        <dbReference type="ARBA" id="ARBA00022676"/>
    </source>
</evidence>
<proteinExistence type="inferred from homology"/>
<dbReference type="AlphaFoldDB" id="A0AAW0P6N8"/>
<keyword evidence="6" id="KW-0812">Transmembrane</keyword>
<dbReference type="Proteomes" id="UP001460270">
    <property type="component" value="Unassembled WGS sequence"/>
</dbReference>
<dbReference type="PANTHER" id="PTHR45941:SF1">
    <property type="entry name" value="ALPHA-N-ACETYLGALACTOSAMINIDE ALPHA-2,6-SIALYLTRANSFERASE 1"/>
    <property type="match status" value="1"/>
</dbReference>
<evidence type="ECO:0000256" key="10">
    <source>
        <dbReference type="ARBA" id="ARBA00023136"/>
    </source>
</evidence>
<evidence type="ECO:0000256" key="8">
    <source>
        <dbReference type="ARBA" id="ARBA00022989"/>
    </source>
</evidence>
<dbReference type="EMBL" id="JBBPFD010000007">
    <property type="protein sequence ID" value="KAK7918848.1"/>
    <property type="molecule type" value="Genomic_DNA"/>
</dbReference>
<evidence type="ECO:0000256" key="2">
    <source>
        <dbReference type="ARBA" id="ARBA00004922"/>
    </source>
</evidence>
<keyword evidence="11" id="KW-1015">Disulfide bond</keyword>
<evidence type="ECO:0000256" key="7">
    <source>
        <dbReference type="ARBA" id="ARBA00022968"/>
    </source>
</evidence>
<protein>
    <recommendedName>
        <fullName evidence="14">alpha-N-acetylgalactosaminide alpha-2,6-sialyltransferase</fullName>
        <ecNumber evidence="14">2.4.3.3</ecNumber>
    </recommendedName>
</protein>
<dbReference type="EC" id="2.4.3.3" evidence="14"/>
<keyword evidence="4" id="KW-0328">Glycosyltransferase</keyword>
<evidence type="ECO:0000256" key="5">
    <source>
        <dbReference type="ARBA" id="ARBA00022679"/>
    </source>
</evidence>
<evidence type="ECO:0000256" key="1">
    <source>
        <dbReference type="ARBA" id="ARBA00004323"/>
    </source>
</evidence>
<gene>
    <name evidence="18" type="ORF">WMY93_010132</name>
</gene>
<keyword evidence="7" id="KW-0735">Signal-anchor</keyword>
<comment type="pathway">
    <text evidence="2">Protein modification; protein glycosylation.</text>
</comment>
<evidence type="ECO:0000256" key="16">
    <source>
        <dbReference type="ARBA" id="ARBA00052285"/>
    </source>
</evidence>
<organism evidence="18 19">
    <name type="scientific">Mugilogobius chulae</name>
    <name type="common">yellowstripe goby</name>
    <dbReference type="NCBI Taxonomy" id="88201"/>
    <lineage>
        <taxon>Eukaryota</taxon>
        <taxon>Metazoa</taxon>
        <taxon>Chordata</taxon>
        <taxon>Craniata</taxon>
        <taxon>Vertebrata</taxon>
        <taxon>Euteleostomi</taxon>
        <taxon>Actinopterygii</taxon>
        <taxon>Neopterygii</taxon>
        <taxon>Teleostei</taxon>
        <taxon>Neoteleostei</taxon>
        <taxon>Acanthomorphata</taxon>
        <taxon>Gobiaria</taxon>
        <taxon>Gobiiformes</taxon>
        <taxon>Gobioidei</taxon>
        <taxon>Gobiidae</taxon>
        <taxon>Gobionellinae</taxon>
        <taxon>Mugilogobius</taxon>
    </lineage>
</organism>
<dbReference type="GO" id="GO:0009312">
    <property type="term" value="P:oligosaccharide biosynthetic process"/>
    <property type="evidence" value="ECO:0007669"/>
    <property type="project" value="TreeGrafter"/>
</dbReference>
<keyword evidence="12" id="KW-0325">Glycoprotein</keyword>
<accession>A0AAW0P6N8</accession>
<keyword evidence="5" id="KW-0808">Transferase</keyword>
<feature type="region of interest" description="Disordered" evidence="17">
    <location>
        <begin position="1"/>
        <end position="21"/>
    </location>
</feature>
<dbReference type="InterPro" id="IPR038578">
    <property type="entry name" value="GT29-like_sf"/>
</dbReference>
<keyword evidence="9" id="KW-0333">Golgi apparatus</keyword>
<evidence type="ECO:0000256" key="6">
    <source>
        <dbReference type="ARBA" id="ARBA00022692"/>
    </source>
</evidence>
<keyword evidence="10" id="KW-0472">Membrane</keyword>
<evidence type="ECO:0000256" key="12">
    <source>
        <dbReference type="ARBA" id="ARBA00023180"/>
    </source>
</evidence>
<dbReference type="Pfam" id="PF00777">
    <property type="entry name" value="Glyco_transf_29"/>
    <property type="match status" value="1"/>
</dbReference>
<reference evidence="19" key="1">
    <citation type="submission" date="2024-04" db="EMBL/GenBank/DDBJ databases">
        <title>Salinicola lusitanus LLJ914,a marine bacterium isolated from the Okinawa Trough.</title>
        <authorList>
            <person name="Li J."/>
        </authorList>
    </citation>
    <scope>NUCLEOTIDE SEQUENCE [LARGE SCALE GENOMIC DNA]</scope>
</reference>
<evidence type="ECO:0000256" key="14">
    <source>
        <dbReference type="ARBA" id="ARBA00039109"/>
    </source>
</evidence>
<dbReference type="PANTHER" id="PTHR45941">
    <property type="entry name" value="ALPHA-N-ACETYLGALACTOSAMINIDE ALPHA-2,6-SIALYLTRANSFERASE 2-LIKE-RELATED"/>
    <property type="match status" value="1"/>
</dbReference>
<keyword evidence="19" id="KW-1185">Reference proteome</keyword>
<evidence type="ECO:0000256" key="17">
    <source>
        <dbReference type="SAM" id="MobiDB-lite"/>
    </source>
</evidence>
<comment type="subcellular location">
    <subcellularLocation>
        <location evidence="1">Golgi apparatus membrane</location>
        <topology evidence="1">Single-pass type II membrane protein</topology>
    </subcellularLocation>
</comment>
<comment type="caution">
    <text evidence="18">The sequence shown here is derived from an EMBL/GenBank/DDBJ whole genome shotgun (WGS) entry which is preliminary data.</text>
</comment>
<keyword evidence="8" id="KW-1133">Transmembrane helix</keyword>
<evidence type="ECO:0000256" key="3">
    <source>
        <dbReference type="ARBA" id="ARBA00006003"/>
    </source>
</evidence>